<reference evidence="3 4" key="1">
    <citation type="journal article" date="2015" name="Genome Announc.">
        <title>Expanding the biotechnology potential of lactobacilli through comparative genomics of 213 strains and associated genera.</title>
        <authorList>
            <person name="Sun Z."/>
            <person name="Harris H.M."/>
            <person name="McCann A."/>
            <person name="Guo C."/>
            <person name="Argimon S."/>
            <person name="Zhang W."/>
            <person name="Yang X."/>
            <person name="Jeffery I.B."/>
            <person name="Cooney J.C."/>
            <person name="Kagawa T.F."/>
            <person name="Liu W."/>
            <person name="Song Y."/>
            <person name="Salvetti E."/>
            <person name="Wrobel A."/>
            <person name="Rasinkangas P."/>
            <person name="Parkhill J."/>
            <person name="Rea M.C."/>
            <person name="O'Sullivan O."/>
            <person name="Ritari J."/>
            <person name="Douillard F.P."/>
            <person name="Paul Ross R."/>
            <person name="Yang R."/>
            <person name="Briner A.E."/>
            <person name="Felis G.E."/>
            <person name="de Vos W.M."/>
            <person name="Barrangou R."/>
            <person name="Klaenhammer T.R."/>
            <person name="Caufield P.W."/>
            <person name="Cui Y."/>
            <person name="Zhang H."/>
            <person name="O'Toole P.W."/>
        </authorList>
    </citation>
    <scope>NUCLEOTIDE SEQUENCE [LARGE SCALE GENOMIC DNA]</scope>
    <source>
        <strain evidence="3 4">DSM 20405</strain>
    </source>
</reference>
<accession>A0A0R2HL95</accession>
<dbReference type="PANTHER" id="PTHR37300:SF1">
    <property type="entry name" value="UPF0291 PROTEIN YNZC"/>
    <property type="match status" value="1"/>
</dbReference>
<gene>
    <name evidence="3" type="ORF">IV49_GL001219</name>
</gene>
<name>A0A0R2HL95_9FIRM</name>
<dbReference type="HAMAP" id="MF_01103">
    <property type="entry name" value="UPF0291"/>
    <property type="match status" value="1"/>
</dbReference>
<comment type="caution">
    <text evidence="3">The sequence shown here is derived from an EMBL/GenBank/DDBJ whole genome shotgun (WGS) entry which is preliminary data.</text>
</comment>
<dbReference type="AlphaFoldDB" id="A0A0R2HL95"/>
<dbReference type="SUPFAM" id="SSF158221">
    <property type="entry name" value="YnzC-like"/>
    <property type="match status" value="1"/>
</dbReference>
<comment type="subcellular location">
    <subcellularLocation>
        <location evidence="2">Cytoplasm</location>
    </subcellularLocation>
</comment>
<comment type="similarity">
    <text evidence="2">Belongs to the UPF0291 family.</text>
</comment>
<evidence type="ECO:0000313" key="3">
    <source>
        <dbReference type="EMBL" id="KRN51141.1"/>
    </source>
</evidence>
<sequence>MSKDMDMLIKEINALAKKSKEEGLTEEEKKKQHTLRQKYLEIFRGNFRNQLASIKVVDPNGNDVTPHRKHKIH</sequence>
<dbReference type="Pfam" id="PF05979">
    <property type="entry name" value="DUF896"/>
    <property type="match status" value="1"/>
</dbReference>
<protein>
    <recommendedName>
        <fullName evidence="2">UPF0291 protein IV49_GL001219</fullName>
    </recommendedName>
</protein>
<keyword evidence="1 2" id="KW-0963">Cytoplasm</keyword>
<dbReference type="Gene3D" id="1.10.287.540">
    <property type="entry name" value="Helix hairpin bin"/>
    <property type="match status" value="1"/>
</dbReference>
<organism evidence="3 4">
    <name type="scientific">Kandleria vitulina DSM 20405</name>
    <dbReference type="NCBI Taxonomy" id="1410657"/>
    <lineage>
        <taxon>Bacteria</taxon>
        <taxon>Bacillati</taxon>
        <taxon>Bacillota</taxon>
        <taxon>Erysipelotrichia</taxon>
        <taxon>Erysipelotrichales</taxon>
        <taxon>Coprobacillaceae</taxon>
        <taxon>Kandleria</taxon>
    </lineage>
</organism>
<dbReference type="Proteomes" id="UP000051841">
    <property type="component" value="Unassembled WGS sequence"/>
</dbReference>
<dbReference type="EMBL" id="JQBL01000003">
    <property type="protein sequence ID" value="KRN51141.1"/>
    <property type="molecule type" value="Genomic_DNA"/>
</dbReference>
<dbReference type="RefSeq" id="WP_029070762.1">
    <property type="nucleotide sequence ID" value="NZ_JNKN01000004.1"/>
</dbReference>
<keyword evidence="4" id="KW-1185">Reference proteome</keyword>
<dbReference type="PANTHER" id="PTHR37300">
    <property type="entry name" value="UPF0291 PROTEIN CBO2609/CLC_2481"/>
    <property type="match status" value="1"/>
</dbReference>
<evidence type="ECO:0000313" key="4">
    <source>
        <dbReference type="Proteomes" id="UP000051841"/>
    </source>
</evidence>
<dbReference type="GO" id="GO:0005737">
    <property type="term" value="C:cytoplasm"/>
    <property type="evidence" value="ECO:0007669"/>
    <property type="project" value="UniProtKB-SubCell"/>
</dbReference>
<proteinExistence type="inferred from homology"/>
<evidence type="ECO:0000256" key="1">
    <source>
        <dbReference type="ARBA" id="ARBA00022490"/>
    </source>
</evidence>
<dbReference type="PATRIC" id="fig|1410657.5.peg.1261"/>
<evidence type="ECO:0000256" key="2">
    <source>
        <dbReference type="HAMAP-Rule" id="MF_01103"/>
    </source>
</evidence>
<dbReference type="InterPro" id="IPR009242">
    <property type="entry name" value="DUF896"/>
</dbReference>